<dbReference type="GO" id="GO:0005737">
    <property type="term" value="C:cytoplasm"/>
    <property type="evidence" value="ECO:0007669"/>
    <property type="project" value="UniProtKB-SubCell"/>
</dbReference>
<comment type="caution">
    <text evidence="8">The sequence shown here is derived from an EMBL/GenBank/DDBJ whole genome shotgun (WGS) entry which is preliminary data.</text>
</comment>
<keyword evidence="4 7" id="KW-0658">Purine biosynthesis</keyword>
<dbReference type="Gene3D" id="3.90.170.10">
    <property type="entry name" value="Adenylosuccinate Synthetase, subunit A, domain 3"/>
    <property type="match status" value="1"/>
</dbReference>
<proteinExistence type="inferred from homology"/>
<dbReference type="Pfam" id="PF00709">
    <property type="entry name" value="Adenylsucc_synt"/>
    <property type="match status" value="1"/>
</dbReference>
<comment type="cofactor">
    <cofactor evidence="7">
        <name>Mg(2+)</name>
        <dbReference type="ChEBI" id="CHEBI:18420"/>
    </cofactor>
    <text evidence="7">Binds 1 Mg(2+) ion per subunit.</text>
</comment>
<sequence length="415" mass="43342">MTTLDTHVAVVDLGYGDAGKGTVVDTLCAQGPVAAVIRFNGGAQAGHNVVTPDGREHTFAQFGAGTFHGVPTHLSRFAVVDPLALAAEAAHLRGLGVGDPFGLVSADPDALLATPWHAAANRVRERRRGRARHGSCGMGVGQTVEYALSNADAPRVADVRTPAVLRRRLAAVRDRLTAAYGPLDAPPLDDVVAAFAAFGAAVRIGALVPELLAAGPCVFEGAQGVLLDEWFGWHPYTTWSTTTFANAAALCPGVLRLGVVRTYTTRHGAGPLVTEADLGLPEPHNGTGEWQGAFRTGHFDAVAHRYAAEVCGGLDALAITHLDAPGRAPALGICRGYTVDGAALTRLVPGRAGDLAHQSALTALLERAVPDTPERPGDWREAIEDLLGAPAVIESRGPRFTDKTVHVKRLSSVPT</sequence>
<evidence type="ECO:0000256" key="3">
    <source>
        <dbReference type="ARBA" id="ARBA00022741"/>
    </source>
</evidence>
<comment type="function">
    <text evidence="7">Plays an important role in the de novo pathway of purine nucleotide biosynthesis. Catalyzes the first committed step in the biosynthesis of AMP from IMP.</text>
</comment>
<dbReference type="UniPathway" id="UPA00075">
    <property type="reaction ID" value="UER00335"/>
</dbReference>
<dbReference type="HAMAP" id="MF_00011">
    <property type="entry name" value="Adenylosucc_synth"/>
    <property type="match status" value="1"/>
</dbReference>
<comment type="catalytic activity">
    <reaction evidence="7">
        <text>IMP + L-aspartate + GTP = N(6)-(1,2-dicarboxyethyl)-AMP + GDP + phosphate + 2 H(+)</text>
        <dbReference type="Rhea" id="RHEA:15753"/>
        <dbReference type="ChEBI" id="CHEBI:15378"/>
        <dbReference type="ChEBI" id="CHEBI:29991"/>
        <dbReference type="ChEBI" id="CHEBI:37565"/>
        <dbReference type="ChEBI" id="CHEBI:43474"/>
        <dbReference type="ChEBI" id="CHEBI:57567"/>
        <dbReference type="ChEBI" id="CHEBI:58053"/>
        <dbReference type="ChEBI" id="CHEBI:58189"/>
        <dbReference type="EC" id="6.3.4.4"/>
    </reaction>
</comment>
<dbReference type="GO" id="GO:0044208">
    <property type="term" value="P:'de novo' AMP biosynthetic process"/>
    <property type="evidence" value="ECO:0007669"/>
    <property type="project" value="UniProtKB-UniRule"/>
</dbReference>
<dbReference type="InterPro" id="IPR042111">
    <property type="entry name" value="Adenylosuccinate_synth_dom3"/>
</dbReference>
<feature type="binding site" description="in other chain" evidence="7">
    <location>
        <position position="223"/>
    </location>
    <ligand>
        <name>IMP</name>
        <dbReference type="ChEBI" id="CHEBI:58053"/>
        <note>ligand shared between dimeric partners</note>
    </ligand>
</feature>
<name>A0A8J3YCE3_9ACTN</name>
<comment type="caution">
    <text evidence="7">Lacks conserved residue(s) required for the propagation of feature annotation.</text>
</comment>
<dbReference type="InterPro" id="IPR042109">
    <property type="entry name" value="Adenylosuccinate_synth_dom1"/>
</dbReference>
<feature type="binding site" description="in other chain" evidence="7">
    <location>
        <position position="238"/>
    </location>
    <ligand>
        <name>IMP</name>
        <dbReference type="ChEBI" id="CHEBI:58053"/>
        <note>ligand shared between dimeric partners</note>
    </ligand>
</feature>
<dbReference type="InterPro" id="IPR027417">
    <property type="entry name" value="P-loop_NTPase"/>
</dbReference>
<dbReference type="Proteomes" id="UP000652013">
    <property type="component" value="Unassembled WGS sequence"/>
</dbReference>
<dbReference type="GO" id="GO:0000287">
    <property type="term" value="F:magnesium ion binding"/>
    <property type="evidence" value="ECO:0007669"/>
    <property type="project" value="UniProtKB-UniRule"/>
</dbReference>
<dbReference type="Gene3D" id="3.40.440.10">
    <property type="entry name" value="Adenylosuccinate Synthetase, subunit A, domain 1"/>
    <property type="match status" value="1"/>
</dbReference>
<dbReference type="GO" id="GO:0005525">
    <property type="term" value="F:GTP binding"/>
    <property type="evidence" value="ECO:0007669"/>
    <property type="project" value="UniProtKB-UniRule"/>
</dbReference>
<dbReference type="GO" id="GO:0004019">
    <property type="term" value="F:adenylosuccinate synthase activity"/>
    <property type="evidence" value="ECO:0007669"/>
    <property type="project" value="UniProtKB-UniRule"/>
</dbReference>
<comment type="subunit">
    <text evidence="7">Homodimer.</text>
</comment>
<dbReference type="RefSeq" id="WP_203940620.1">
    <property type="nucleotide sequence ID" value="NZ_BAAAGJ010000005.1"/>
</dbReference>
<reference evidence="8" key="1">
    <citation type="submission" date="2021-01" db="EMBL/GenBank/DDBJ databases">
        <title>Whole genome shotgun sequence of Spirilliplanes yamanashiensis NBRC 15828.</title>
        <authorList>
            <person name="Komaki H."/>
            <person name="Tamura T."/>
        </authorList>
    </citation>
    <scope>NUCLEOTIDE SEQUENCE</scope>
    <source>
        <strain evidence="8">NBRC 15828</strain>
    </source>
</reference>
<keyword evidence="9" id="KW-1185">Reference proteome</keyword>
<dbReference type="EMBL" id="BOOY01000033">
    <property type="protein sequence ID" value="GIJ05405.1"/>
    <property type="molecule type" value="Genomic_DNA"/>
</dbReference>
<keyword evidence="2 7" id="KW-0479">Metal-binding</keyword>
<protein>
    <recommendedName>
        <fullName evidence="7">Adenylosuccinate synthetase</fullName>
        <shortName evidence="7">AMPSase</shortName>
        <shortName evidence="7">AdSS</shortName>
        <ecNumber evidence="7">6.3.4.4</ecNumber>
    </recommendedName>
    <alternativeName>
        <fullName evidence="7">IMP--aspartate ligase</fullName>
    </alternativeName>
</protein>
<keyword evidence="1 7" id="KW-0436">Ligase</keyword>
<dbReference type="InterPro" id="IPR042110">
    <property type="entry name" value="Adenylosuccinate_synth_dom2"/>
</dbReference>
<keyword evidence="7" id="KW-0963">Cytoplasm</keyword>
<dbReference type="InterPro" id="IPR001114">
    <property type="entry name" value="Adenylosuccinate_synthetase"/>
</dbReference>
<evidence type="ECO:0000256" key="1">
    <source>
        <dbReference type="ARBA" id="ARBA00022598"/>
    </source>
</evidence>
<feature type="binding site" evidence="7">
    <location>
        <begin position="321"/>
        <end position="323"/>
    </location>
    <ligand>
        <name>GTP</name>
        <dbReference type="ChEBI" id="CHEBI:37565"/>
    </ligand>
</feature>
<dbReference type="PANTHER" id="PTHR11846:SF0">
    <property type="entry name" value="ADENYLOSUCCINATE SYNTHETASE"/>
    <property type="match status" value="1"/>
</dbReference>
<keyword evidence="3 7" id="KW-0547">Nucleotide-binding</keyword>
<evidence type="ECO:0000313" key="9">
    <source>
        <dbReference type="Proteomes" id="UP000652013"/>
    </source>
</evidence>
<comment type="pathway">
    <text evidence="7">Purine metabolism; AMP biosynthesis via de novo pathway; AMP from IMP: step 1/2.</text>
</comment>
<evidence type="ECO:0000256" key="7">
    <source>
        <dbReference type="HAMAP-Rule" id="MF_00011"/>
    </source>
</evidence>
<dbReference type="PANTHER" id="PTHR11846">
    <property type="entry name" value="ADENYLOSUCCINATE SYNTHETASE"/>
    <property type="match status" value="1"/>
</dbReference>
<evidence type="ECO:0000256" key="5">
    <source>
        <dbReference type="ARBA" id="ARBA00022842"/>
    </source>
</evidence>
<feature type="binding site" evidence="7">
    <location>
        <begin position="46"/>
        <end position="48"/>
    </location>
    <ligand>
        <name>GTP</name>
        <dbReference type="ChEBI" id="CHEBI:37565"/>
    </ligand>
</feature>
<feature type="binding site" evidence="7">
    <location>
        <position position="17"/>
    </location>
    <ligand>
        <name>Mg(2+)</name>
        <dbReference type="ChEBI" id="CHEBI:18420"/>
    </ligand>
</feature>
<evidence type="ECO:0000256" key="4">
    <source>
        <dbReference type="ARBA" id="ARBA00022755"/>
    </source>
</evidence>
<feature type="active site" description="Proton acceptor" evidence="7">
    <location>
        <position position="17"/>
    </location>
</feature>
<dbReference type="EC" id="6.3.4.4" evidence="7"/>
<feature type="binding site" evidence="7">
    <location>
        <begin position="395"/>
        <end position="397"/>
    </location>
    <ligand>
        <name>GTP</name>
        <dbReference type="ChEBI" id="CHEBI:37565"/>
    </ligand>
</feature>
<evidence type="ECO:0000256" key="2">
    <source>
        <dbReference type="ARBA" id="ARBA00022723"/>
    </source>
</evidence>
<dbReference type="AlphaFoldDB" id="A0A8J3YCE3"/>
<dbReference type="SMART" id="SM00788">
    <property type="entry name" value="Adenylsucc_synt"/>
    <property type="match status" value="1"/>
</dbReference>
<evidence type="ECO:0000313" key="8">
    <source>
        <dbReference type="EMBL" id="GIJ05405.1"/>
    </source>
</evidence>
<dbReference type="GO" id="GO:0046040">
    <property type="term" value="P:IMP metabolic process"/>
    <property type="evidence" value="ECO:0007669"/>
    <property type="project" value="TreeGrafter"/>
</dbReference>
<dbReference type="SUPFAM" id="SSF52540">
    <property type="entry name" value="P-loop containing nucleoside triphosphate hydrolases"/>
    <property type="match status" value="1"/>
</dbReference>
<organism evidence="8 9">
    <name type="scientific">Spirilliplanes yamanashiensis</name>
    <dbReference type="NCBI Taxonomy" id="42233"/>
    <lineage>
        <taxon>Bacteria</taxon>
        <taxon>Bacillati</taxon>
        <taxon>Actinomycetota</taxon>
        <taxon>Actinomycetes</taxon>
        <taxon>Micromonosporales</taxon>
        <taxon>Micromonosporaceae</taxon>
        <taxon>Spirilliplanes</taxon>
    </lineage>
</organism>
<keyword evidence="5 7" id="KW-0460">Magnesium</keyword>
<feature type="binding site" evidence="7">
    <location>
        <position position="46"/>
    </location>
    <ligand>
        <name>Mg(2+)</name>
        <dbReference type="ChEBI" id="CHEBI:18420"/>
    </ligand>
</feature>
<dbReference type="Gene3D" id="1.10.300.10">
    <property type="entry name" value="Adenylosuccinate Synthetase, subunit A, domain 2"/>
    <property type="match status" value="1"/>
</dbReference>
<accession>A0A8J3YCE3</accession>
<feature type="active site" description="Proton donor" evidence="7">
    <location>
        <position position="47"/>
    </location>
</feature>
<gene>
    <name evidence="8" type="primary">purA_2</name>
    <name evidence="7" type="synonym">purA</name>
    <name evidence="8" type="ORF">Sya03_47570</name>
</gene>
<comment type="similarity">
    <text evidence="7">Belongs to the adenylosuccinate synthetase family.</text>
</comment>
<comment type="subcellular location">
    <subcellularLocation>
        <location evidence="7">Cytoplasm</location>
    </subcellularLocation>
</comment>
<evidence type="ECO:0000256" key="6">
    <source>
        <dbReference type="ARBA" id="ARBA00023134"/>
    </source>
</evidence>
<keyword evidence="6 7" id="KW-0342">GTP-binding</keyword>